<accession>A0A1G2ML55</accession>
<dbReference type="EMBL" id="MHRM01000002">
    <property type="protein sequence ID" value="OHA24578.1"/>
    <property type="molecule type" value="Genomic_DNA"/>
</dbReference>
<reference evidence="1 2" key="1">
    <citation type="journal article" date="2016" name="Nat. Commun.">
        <title>Thousands of microbial genomes shed light on interconnected biogeochemical processes in an aquifer system.</title>
        <authorList>
            <person name="Anantharaman K."/>
            <person name="Brown C.T."/>
            <person name="Hug L.A."/>
            <person name="Sharon I."/>
            <person name="Castelle C.J."/>
            <person name="Probst A.J."/>
            <person name="Thomas B.C."/>
            <person name="Singh A."/>
            <person name="Wilkins M.J."/>
            <person name="Karaoz U."/>
            <person name="Brodie E.L."/>
            <person name="Williams K.H."/>
            <person name="Hubbard S.S."/>
            <person name="Banfield J.F."/>
        </authorList>
    </citation>
    <scope>NUCLEOTIDE SEQUENCE [LARGE SCALE GENOMIC DNA]</scope>
</reference>
<protein>
    <recommendedName>
        <fullName evidence="3">Metallo-beta-lactamase domain-containing protein</fullName>
    </recommendedName>
</protein>
<organism evidence="1 2">
    <name type="scientific">Candidatus Taylorbacteria bacterium RIFCSPHIGHO2_02_FULL_44_12</name>
    <dbReference type="NCBI Taxonomy" id="1802308"/>
    <lineage>
        <taxon>Bacteria</taxon>
        <taxon>Candidatus Tayloriibacteriota</taxon>
    </lineage>
</organism>
<sequence>MSITAVSRPFVIATALASVAVGVSGYAWQQSLRLEVLEIYFFALKGGQAIFIRTPSDRRILFDGGANSEIVRHLSSVIPFHSRRIDMLIAGNTSEKSVSGLIDVLERYVIERIYIPAITLGSLGLASSTERAYEVFLSELRRQNVSTQEVLAGDNIVLDSVAKDFPVTADILFPISPDIFDYSKASAPEVVMNISYGSTAVMIIGNASRKIQNHIASSSVLGTASSTAIVLSHSAILANISARLMDFVHPEFVIYSRPVVPSQKNNALLAKKPSPDPLTGIGKEKRFNVRETGAVKIISDGKRITVENIR</sequence>
<proteinExistence type="predicted"/>
<dbReference type="InterPro" id="IPR036866">
    <property type="entry name" value="RibonucZ/Hydroxyglut_hydro"/>
</dbReference>
<evidence type="ECO:0008006" key="3">
    <source>
        <dbReference type="Google" id="ProtNLM"/>
    </source>
</evidence>
<gene>
    <name evidence="1" type="ORF">A3D50_01915</name>
</gene>
<dbReference type="STRING" id="1802308.A3D50_01915"/>
<dbReference type="Proteomes" id="UP000178413">
    <property type="component" value="Unassembled WGS sequence"/>
</dbReference>
<dbReference type="Gene3D" id="3.60.15.10">
    <property type="entry name" value="Ribonuclease Z/Hydroxyacylglutathione hydrolase-like"/>
    <property type="match status" value="1"/>
</dbReference>
<evidence type="ECO:0000313" key="2">
    <source>
        <dbReference type="Proteomes" id="UP000178413"/>
    </source>
</evidence>
<dbReference type="AlphaFoldDB" id="A0A1G2ML55"/>
<evidence type="ECO:0000313" key="1">
    <source>
        <dbReference type="EMBL" id="OHA24578.1"/>
    </source>
</evidence>
<comment type="caution">
    <text evidence="1">The sequence shown here is derived from an EMBL/GenBank/DDBJ whole genome shotgun (WGS) entry which is preliminary data.</text>
</comment>
<name>A0A1G2ML55_9BACT</name>